<name>A0AAN6GCB9_9BASI</name>
<dbReference type="SUPFAM" id="SSF48371">
    <property type="entry name" value="ARM repeat"/>
    <property type="match status" value="1"/>
</dbReference>
<dbReference type="PROSITE" id="PS50011">
    <property type="entry name" value="PROTEIN_KINASE_DOM"/>
    <property type="match status" value="1"/>
</dbReference>
<feature type="region of interest" description="Disordered" evidence="1">
    <location>
        <begin position="46"/>
        <end position="65"/>
    </location>
</feature>
<dbReference type="InterPro" id="IPR000719">
    <property type="entry name" value="Prot_kinase_dom"/>
</dbReference>
<feature type="compositionally biased region" description="Polar residues" evidence="1">
    <location>
        <begin position="690"/>
        <end position="703"/>
    </location>
</feature>
<feature type="compositionally biased region" description="Low complexity" evidence="1">
    <location>
        <begin position="825"/>
        <end position="837"/>
    </location>
</feature>
<dbReference type="GO" id="GO:0005524">
    <property type="term" value="F:ATP binding"/>
    <property type="evidence" value="ECO:0007669"/>
    <property type="project" value="InterPro"/>
</dbReference>
<feature type="compositionally biased region" description="Polar residues" evidence="1">
    <location>
        <begin position="751"/>
        <end position="760"/>
    </location>
</feature>
<accession>A0AAN6GCB9</accession>
<reference evidence="3" key="1">
    <citation type="journal article" date="2023" name="PhytoFront">
        <title>Draft Genome Resources of Seven Strains of Tilletia horrida, Causal Agent of Kernel Smut of Rice.</title>
        <authorList>
            <person name="Khanal S."/>
            <person name="Antony Babu S."/>
            <person name="Zhou X.G."/>
        </authorList>
    </citation>
    <scope>NUCLEOTIDE SEQUENCE</scope>
    <source>
        <strain evidence="3">TX3</strain>
    </source>
</reference>
<dbReference type="Pfam" id="PF00069">
    <property type="entry name" value="Pkinase"/>
    <property type="match status" value="1"/>
</dbReference>
<proteinExistence type="predicted"/>
<dbReference type="EMBL" id="JAPDMQ010000250">
    <property type="protein sequence ID" value="KAK0529218.1"/>
    <property type="molecule type" value="Genomic_DNA"/>
</dbReference>
<evidence type="ECO:0000313" key="3">
    <source>
        <dbReference type="EMBL" id="KAK0529218.1"/>
    </source>
</evidence>
<dbReference type="GO" id="GO:0004672">
    <property type="term" value="F:protein kinase activity"/>
    <property type="evidence" value="ECO:0007669"/>
    <property type="project" value="InterPro"/>
</dbReference>
<dbReference type="Gene3D" id="1.10.510.10">
    <property type="entry name" value="Transferase(Phosphotransferase) domain 1"/>
    <property type="match status" value="1"/>
</dbReference>
<comment type="caution">
    <text evidence="3">The sequence shown here is derived from an EMBL/GenBank/DDBJ whole genome shotgun (WGS) entry which is preliminary data.</text>
</comment>
<dbReference type="Proteomes" id="UP001176521">
    <property type="component" value="Unassembled WGS sequence"/>
</dbReference>
<feature type="compositionally biased region" description="Polar residues" evidence="1">
    <location>
        <begin position="881"/>
        <end position="892"/>
    </location>
</feature>
<dbReference type="AlphaFoldDB" id="A0AAN6GCB9"/>
<dbReference type="Gene3D" id="1.25.10.10">
    <property type="entry name" value="Leucine-rich Repeat Variant"/>
    <property type="match status" value="1"/>
</dbReference>
<protein>
    <submittedName>
        <fullName evidence="3">Protein kinase domain-containing protein ppk32</fullName>
    </submittedName>
</protein>
<dbReference type="InterPro" id="IPR016024">
    <property type="entry name" value="ARM-type_fold"/>
</dbReference>
<feature type="compositionally biased region" description="Gly residues" evidence="1">
    <location>
        <begin position="53"/>
        <end position="62"/>
    </location>
</feature>
<keyword evidence="3" id="KW-0418">Kinase</keyword>
<feature type="region of interest" description="Disordered" evidence="1">
    <location>
        <begin position="819"/>
        <end position="921"/>
    </location>
</feature>
<dbReference type="PANTHER" id="PTHR12984">
    <property type="entry name" value="SCY1-RELATED S/T PROTEIN KINASE-LIKE"/>
    <property type="match status" value="1"/>
</dbReference>
<dbReference type="InterPro" id="IPR011989">
    <property type="entry name" value="ARM-like"/>
</dbReference>
<feature type="compositionally biased region" description="Gly residues" evidence="1">
    <location>
        <begin position="897"/>
        <end position="911"/>
    </location>
</feature>
<keyword evidence="4" id="KW-1185">Reference proteome</keyword>
<gene>
    <name evidence="3" type="primary">ppk32</name>
    <name evidence="3" type="ORF">OC842_004310</name>
</gene>
<evidence type="ECO:0000313" key="4">
    <source>
        <dbReference type="Proteomes" id="UP001176521"/>
    </source>
</evidence>
<dbReference type="SUPFAM" id="SSF56112">
    <property type="entry name" value="Protein kinase-like (PK-like)"/>
    <property type="match status" value="1"/>
</dbReference>
<dbReference type="PANTHER" id="PTHR12984:SF6">
    <property type="entry name" value="SCY1-LIKE PROTEIN 2"/>
    <property type="match status" value="1"/>
</dbReference>
<feature type="compositionally biased region" description="Low complexity" evidence="1">
    <location>
        <begin position="704"/>
        <end position="716"/>
    </location>
</feature>
<keyword evidence="3" id="KW-0808">Transferase</keyword>
<sequence length="921" mass="97491">MASFLSQAASYLGRTALATNYTVDTSPSAPPVRVGLWTIRKATRNASGSASTGAGGAGGAVGPGTTPAGSRVVSIWTHTFETRGSVRAAVTEQLKKEASALTRLRHPCVLEVVEPLEETRTDISFATEHVVASLNTALIADSRSDVELDEVEIQKGLVQVARGLEFLHGAKMVHGNLTTESILINSKGDWKLSGFSFLTPLFQPDNVTPTPWSYPSVDHSLPPALSRNFDYLAPEYAIDEKLVPANDMFALGCILYAVHSKGAPPFRNRSSLNTLKENADRLGTIVNSTGWARLPADVLELLRRLLTRFPDHRIDATEFQSSGIFSDIRVSALKFMDRDSFAGRSKDERVSFLKGLLGILPQFSEKTLRRKVLPAVLELMTDRSLLPFILPNVFHISKNLSSIEFSTNVLPRLKPLFAIQDPPQNLLMLLDQIELFVSKTSPPIFREDVMPLIYSALESEHIIVQERALQAVPRLCELLEYSHVKEVLLPKILVLFGKTKVLSVKCNTLICFHSMISVLDKHTLTEKLVPVLAKIKTKEPGVMIATLAVHDAMSKKVDIETIATQIIPQLWVFSVGPLLNAEQFSRFMTSIKAMSKRVEEEHLAHLKEVRRMQEHTESYVAGQSGANGSSISRGADGAGLNAQTGEISFAALVGGAKANGLKPIAGDSTPSRPSTDPFGLDDFAPALTPQAVTPNHTGLSARQSATTTSTPSFATSRPMAPARTESVTSLSGAARAPLAPPPGPSRLGTATPVNTTTNSAMKPPVVQPPPGWGGSILSPSGGSSASSSAFGTPTPSNALALSSVSGGLPPLVPTQSSLGLGSLQPTSSSILPSRTSSGPNYNISMPTLGGAQNNAGSSSMGIGGGGSGFAPLAPRPGPSSGLAQPSWNSVLQPANKAGGGAGGQQKQGGGAFDLSGFDPLS</sequence>
<dbReference type="InterPro" id="IPR051177">
    <property type="entry name" value="CIK-Related_Protein"/>
</dbReference>
<feature type="compositionally biased region" description="Polar residues" evidence="1">
    <location>
        <begin position="838"/>
        <end position="855"/>
    </location>
</feature>
<evidence type="ECO:0000259" key="2">
    <source>
        <dbReference type="PROSITE" id="PS50011"/>
    </source>
</evidence>
<feature type="compositionally biased region" description="Low complexity" evidence="1">
    <location>
        <begin position="775"/>
        <end position="793"/>
    </location>
</feature>
<feature type="domain" description="Protein kinase" evidence="2">
    <location>
        <begin position="46"/>
        <end position="325"/>
    </location>
</feature>
<evidence type="ECO:0000256" key="1">
    <source>
        <dbReference type="SAM" id="MobiDB-lite"/>
    </source>
</evidence>
<feature type="region of interest" description="Disordered" evidence="1">
    <location>
        <begin position="663"/>
        <end position="793"/>
    </location>
</feature>
<dbReference type="SMART" id="SM00220">
    <property type="entry name" value="S_TKc"/>
    <property type="match status" value="1"/>
</dbReference>
<dbReference type="InterPro" id="IPR011009">
    <property type="entry name" value="Kinase-like_dom_sf"/>
</dbReference>
<organism evidence="3 4">
    <name type="scientific">Tilletia horrida</name>
    <dbReference type="NCBI Taxonomy" id="155126"/>
    <lineage>
        <taxon>Eukaryota</taxon>
        <taxon>Fungi</taxon>
        <taxon>Dikarya</taxon>
        <taxon>Basidiomycota</taxon>
        <taxon>Ustilaginomycotina</taxon>
        <taxon>Exobasidiomycetes</taxon>
        <taxon>Tilletiales</taxon>
        <taxon>Tilletiaceae</taxon>
        <taxon>Tilletia</taxon>
    </lineage>
</organism>